<comment type="caution">
    <text evidence="2">The sequence shown here is derived from an EMBL/GenBank/DDBJ whole genome shotgun (WGS) entry which is preliminary data.</text>
</comment>
<accession>A0A9P5Z2K1</accession>
<keyword evidence="3" id="KW-1185">Reference proteome</keyword>
<sequence>MGLNITYSTPTTYCSLNGLIKALETQYSHQAFLLAFSILGSVFQVQTLLYFPVFIIPLHDLAFRNYFYADFHTLDVLVEQGIWLTYRF</sequence>
<gene>
    <name evidence="2" type="ORF">BDN70DRAFT_674759</name>
</gene>
<keyword evidence="1" id="KW-1133">Transmembrane helix</keyword>
<evidence type="ECO:0000256" key="1">
    <source>
        <dbReference type="SAM" id="Phobius"/>
    </source>
</evidence>
<reference evidence="2" key="1">
    <citation type="submission" date="2020-11" db="EMBL/GenBank/DDBJ databases">
        <authorList>
            <consortium name="DOE Joint Genome Institute"/>
            <person name="Ahrendt S."/>
            <person name="Riley R."/>
            <person name="Andreopoulos W."/>
            <person name="Labutti K."/>
            <person name="Pangilinan J."/>
            <person name="Ruiz-Duenas F.J."/>
            <person name="Barrasa J.M."/>
            <person name="Sanchez-Garcia M."/>
            <person name="Camarero S."/>
            <person name="Miyauchi S."/>
            <person name="Serrano A."/>
            <person name="Linde D."/>
            <person name="Babiker R."/>
            <person name="Drula E."/>
            <person name="Ayuso-Fernandez I."/>
            <person name="Pacheco R."/>
            <person name="Padilla G."/>
            <person name="Ferreira P."/>
            <person name="Barriuso J."/>
            <person name="Kellner H."/>
            <person name="Castanera R."/>
            <person name="Alfaro M."/>
            <person name="Ramirez L."/>
            <person name="Pisabarro A.G."/>
            <person name="Kuo A."/>
            <person name="Tritt A."/>
            <person name="Lipzen A."/>
            <person name="He G."/>
            <person name="Yan M."/>
            <person name="Ng V."/>
            <person name="Cullen D."/>
            <person name="Martin F."/>
            <person name="Rosso M.-N."/>
            <person name="Henrissat B."/>
            <person name="Hibbett D."/>
            <person name="Martinez A.T."/>
            <person name="Grigoriev I.V."/>
        </authorList>
    </citation>
    <scope>NUCLEOTIDE SEQUENCE</scope>
    <source>
        <strain evidence="2">CIRM-BRFM 674</strain>
    </source>
</reference>
<keyword evidence="1" id="KW-0472">Membrane</keyword>
<organism evidence="2 3">
    <name type="scientific">Pholiota conissans</name>
    <dbReference type="NCBI Taxonomy" id="109636"/>
    <lineage>
        <taxon>Eukaryota</taxon>
        <taxon>Fungi</taxon>
        <taxon>Dikarya</taxon>
        <taxon>Basidiomycota</taxon>
        <taxon>Agaricomycotina</taxon>
        <taxon>Agaricomycetes</taxon>
        <taxon>Agaricomycetidae</taxon>
        <taxon>Agaricales</taxon>
        <taxon>Agaricineae</taxon>
        <taxon>Strophariaceae</taxon>
        <taxon>Pholiota</taxon>
    </lineage>
</organism>
<evidence type="ECO:0000313" key="3">
    <source>
        <dbReference type="Proteomes" id="UP000807469"/>
    </source>
</evidence>
<name>A0A9P5Z2K1_9AGAR</name>
<dbReference type="EMBL" id="MU155208">
    <property type="protein sequence ID" value="KAF9479681.1"/>
    <property type="molecule type" value="Genomic_DNA"/>
</dbReference>
<keyword evidence="1" id="KW-0812">Transmembrane</keyword>
<proteinExistence type="predicted"/>
<dbReference type="Proteomes" id="UP000807469">
    <property type="component" value="Unassembled WGS sequence"/>
</dbReference>
<dbReference type="AlphaFoldDB" id="A0A9P5Z2K1"/>
<protein>
    <submittedName>
        <fullName evidence="2">Uncharacterized protein</fullName>
    </submittedName>
</protein>
<evidence type="ECO:0000313" key="2">
    <source>
        <dbReference type="EMBL" id="KAF9479681.1"/>
    </source>
</evidence>
<feature type="transmembrane region" description="Helical" evidence="1">
    <location>
        <begin position="31"/>
        <end position="56"/>
    </location>
</feature>